<evidence type="ECO:0000256" key="1">
    <source>
        <dbReference type="ARBA" id="ARBA00004651"/>
    </source>
</evidence>
<feature type="transmembrane region" description="Helical" evidence="6">
    <location>
        <begin position="292"/>
        <end position="311"/>
    </location>
</feature>
<accession>A0ABR7EIA0</accession>
<evidence type="ECO:0000256" key="4">
    <source>
        <dbReference type="ARBA" id="ARBA00022989"/>
    </source>
</evidence>
<dbReference type="Proteomes" id="UP000606889">
    <property type="component" value="Unassembled WGS sequence"/>
</dbReference>
<feature type="transmembrane region" description="Helical" evidence="6">
    <location>
        <begin position="126"/>
        <end position="146"/>
    </location>
</feature>
<evidence type="ECO:0000256" key="5">
    <source>
        <dbReference type="ARBA" id="ARBA00023136"/>
    </source>
</evidence>
<reference evidence="7 8" key="1">
    <citation type="submission" date="2020-08" db="EMBL/GenBank/DDBJ databases">
        <title>Genome public.</title>
        <authorList>
            <person name="Liu C."/>
            <person name="Sun Q."/>
        </authorList>
    </citation>
    <scope>NUCLEOTIDE SEQUENCE [LARGE SCALE GENOMIC DNA]</scope>
    <source>
        <strain evidence="7 8">NSJ-35</strain>
    </source>
</reference>
<evidence type="ECO:0000313" key="8">
    <source>
        <dbReference type="Proteomes" id="UP000606889"/>
    </source>
</evidence>
<dbReference type="PANTHER" id="PTHR32196">
    <property type="entry name" value="ABC TRANSPORTER PERMEASE PROTEIN YPHD-RELATED-RELATED"/>
    <property type="match status" value="1"/>
</dbReference>
<dbReference type="RefSeq" id="WP_186858541.1">
    <property type="nucleotide sequence ID" value="NZ_JACOON010000006.1"/>
</dbReference>
<dbReference type="CDD" id="cd06579">
    <property type="entry name" value="TM_PBP1_transp_AraH_like"/>
    <property type="match status" value="1"/>
</dbReference>
<feature type="transmembrane region" description="Helical" evidence="6">
    <location>
        <begin position="100"/>
        <end position="119"/>
    </location>
</feature>
<feature type="transmembrane region" description="Helical" evidence="6">
    <location>
        <begin position="253"/>
        <end position="280"/>
    </location>
</feature>
<evidence type="ECO:0000256" key="6">
    <source>
        <dbReference type="SAM" id="Phobius"/>
    </source>
</evidence>
<dbReference type="EMBL" id="JACOON010000006">
    <property type="protein sequence ID" value="MBC5649101.1"/>
    <property type="molecule type" value="Genomic_DNA"/>
</dbReference>
<comment type="caution">
    <text evidence="7">The sequence shown here is derived from an EMBL/GenBank/DDBJ whole genome shotgun (WGS) entry which is preliminary data.</text>
</comment>
<dbReference type="InterPro" id="IPR001851">
    <property type="entry name" value="ABC_transp_permease"/>
</dbReference>
<keyword evidence="5 6" id="KW-0472">Membrane</keyword>
<dbReference type="Pfam" id="PF02653">
    <property type="entry name" value="BPD_transp_2"/>
    <property type="match status" value="1"/>
</dbReference>
<gene>
    <name evidence="7" type="ORF">H8S18_12195</name>
</gene>
<evidence type="ECO:0000256" key="2">
    <source>
        <dbReference type="ARBA" id="ARBA00022475"/>
    </source>
</evidence>
<proteinExistence type="predicted"/>
<feature type="transmembrane region" description="Helical" evidence="6">
    <location>
        <begin position="21"/>
        <end position="40"/>
    </location>
</feature>
<protein>
    <submittedName>
        <fullName evidence="7">ABC transporter permease</fullName>
    </submittedName>
</protein>
<keyword evidence="3 6" id="KW-0812">Transmembrane</keyword>
<keyword evidence="4 6" id="KW-1133">Transmembrane helix</keyword>
<evidence type="ECO:0000313" key="7">
    <source>
        <dbReference type="EMBL" id="MBC5649101.1"/>
    </source>
</evidence>
<feature type="transmembrane region" description="Helical" evidence="6">
    <location>
        <begin position="216"/>
        <end position="233"/>
    </location>
</feature>
<organism evidence="7 8">
    <name type="scientific">Christensenella tenuis</name>
    <dbReference type="NCBI Taxonomy" id="2763033"/>
    <lineage>
        <taxon>Bacteria</taxon>
        <taxon>Bacillati</taxon>
        <taxon>Bacillota</taxon>
        <taxon>Clostridia</taxon>
        <taxon>Christensenellales</taxon>
        <taxon>Christensenellaceae</taxon>
        <taxon>Christensenella</taxon>
    </lineage>
</organism>
<name>A0ABR7EIA0_9FIRM</name>
<feature type="transmembrane region" description="Helical" evidence="6">
    <location>
        <begin position="166"/>
        <end position="185"/>
    </location>
</feature>
<sequence length="323" mass="33685">MEEIKKGKPFRNITKFDQLGIVIVLVALVVVIGISNSNFFSQENIINVLRSTSYIFIIGIAMTFVLITGGLDLSVGSVMAVGGILAALAATNGIPLIPSMLIGFAFGAAVGIVNGLLVVKLNIPSLIVTLGMMYVCDGLSLIITQGTPVYPLPDDFKQMGQGSVGIIPNVVVVAAVLAVIGAFVLKKTQYGRSVYAVGGNRETARLSGIDTNKVQISVYVLSGIAAALTGILMAGRLNSAQPSAGNNYELKVIAAAVIGGTSMFGGSGNILGTLIGALLMTVIENGMLLMKLSAYWQSLIVGVIMVFAVGLDQYRRKRLGLSS</sequence>
<comment type="subcellular location">
    <subcellularLocation>
        <location evidence="1">Cell membrane</location>
        <topology evidence="1">Multi-pass membrane protein</topology>
    </subcellularLocation>
</comment>
<keyword evidence="2" id="KW-1003">Cell membrane</keyword>
<keyword evidence="8" id="KW-1185">Reference proteome</keyword>
<evidence type="ECO:0000256" key="3">
    <source>
        <dbReference type="ARBA" id="ARBA00022692"/>
    </source>
</evidence>
<feature type="transmembrane region" description="Helical" evidence="6">
    <location>
        <begin position="52"/>
        <end position="71"/>
    </location>
</feature>